<protein>
    <recommendedName>
        <fullName evidence="6">C3H1-type domain-containing protein</fullName>
    </recommendedName>
</protein>
<evidence type="ECO:0000313" key="7">
    <source>
        <dbReference type="EMBL" id="PIA18392.1"/>
    </source>
</evidence>
<dbReference type="GO" id="GO:0008270">
    <property type="term" value="F:zinc ion binding"/>
    <property type="evidence" value="ECO:0007669"/>
    <property type="project" value="UniProtKB-KW"/>
</dbReference>
<dbReference type="OrthoDB" id="410307at2759"/>
<evidence type="ECO:0000256" key="2">
    <source>
        <dbReference type="ARBA" id="ARBA00022737"/>
    </source>
</evidence>
<dbReference type="Proteomes" id="UP000242474">
    <property type="component" value="Unassembled WGS sequence"/>
</dbReference>
<feature type="zinc finger region" description="C3H1-type" evidence="5">
    <location>
        <begin position="1"/>
        <end position="28"/>
    </location>
</feature>
<feature type="domain" description="C3H1-type" evidence="6">
    <location>
        <begin position="1"/>
        <end position="28"/>
    </location>
</feature>
<sequence>YKTKLCEKFEQDGECPYNNKCVFAHGKDELRPSSAGLRHNTNPLYKTRLCQRFAEQGECPYFEKCQFAH</sequence>
<dbReference type="STRING" id="763665.A0A2G5BHE5"/>
<gene>
    <name evidence="7" type="ORF">COEREDRAFT_32336</name>
</gene>
<keyword evidence="2" id="KW-0677">Repeat</keyword>
<dbReference type="SMART" id="SM00356">
    <property type="entry name" value="ZnF_C3H1"/>
    <property type="match status" value="2"/>
</dbReference>
<dbReference type="InterPro" id="IPR045877">
    <property type="entry name" value="ZFP36-like"/>
</dbReference>
<dbReference type="InterPro" id="IPR000571">
    <property type="entry name" value="Znf_CCCH"/>
</dbReference>
<keyword evidence="4 5" id="KW-0862">Zinc</keyword>
<feature type="non-terminal residue" evidence="7">
    <location>
        <position position="69"/>
    </location>
</feature>
<keyword evidence="8" id="KW-1185">Reference proteome</keyword>
<evidence type="ECO:0000256" key="4">
    <source>
        <dbReference type="ARBA" id="ARBA00022833"/>
    </source>
</evidence>
<name>A0A2G5BHE5_COERN</name>
<feature type="non-terminal residue" evidence="7">
    <location>
        <position position="1"/>
    </location>
</feature>
<dbReference type="GO" id="GO:0010468">
    <property type="term" value="P:regulation of gene expression"/>
    <property type="evidence" value="ECO:0007669"/>
    <property type="project" value="UniProtKB-ARBA"/>
</dbReference>
<feature type="zinc finger region" description="C3H1-type" evidence="5">
    <location>
        <begin position="44"/>
        <end position="69"/>
    </location>
</feature>
<dbReference type="FunFam" id="4.10.1000.10:FF:000003">
    <property type="entry name" value="Zinc finger CCCH domain-containing protein"/>
    <property type="match status" value="1"/>
</dbReference>
<evidence type="ECO:0000256" key="1">
    <source>
        <dbReference type="ARBA" id="ARBA00022723"/>
    </source>
</evidence>
<evidence type="ECO:0000259" key="6">
    <source>
        <dbReference type="PROSITE" id="PS50103"/>
    </source>
</evidence>
<dbReference type="EMBL" id="KZ303490">
    <property type="protein sequence ID" value="PIA18392.1"/>
    <property type="molecule type" value="Genomic_DNA"/>
</dbReference>
<dbReference type="PANTHER" id="PTHR12547:SF18">
    <property type="entry name" value="PROTEIN TIS11"/>
    <property type="match status" value="1"/>
</dbReference>
<dbReference type="PANTHER" id="PTHR12547">
    <property type="entry name" value="CCCH ZINC FINGER/TIS11-RELATED"/>
    <property type="match status" value="1"/>
</dbReference>
<dbReference type="GO" id="GO:0051252">
    <property type="term" value="P:regulation of RNA metabolic process"/>
    <property type="evidence" value="ECO:0007669"/>
    <property type="project" value="UniProtKB-ARBA"/>
</dbReference>
<accession>A0A2G5BHE5</accession>
<dbReference type="SUPFAM" id="SSF90229">
    <property type="entry name" value="CCCH zinc finger"/>
    <property type="match status" value="2"/>
</dbReference>
<proteinExistence type="predicted"/>
<dbReference type="InterPro" id="IPR036855">
    <property type="entry name" value="Znf_CCCH_sf"/>
</dbReference>
<feature type="domain" description="C3H1-type" evidence="6">
    <location>
        <begin position="44"/>
        <end position="69"/>
    </location>
</feature>
<keyword evidence="1 5" id="KW-0479">Metal-binding</keyword>
<evidence type="ECO:0000256" key="3">
    <source>
        <dbReference type="ARBA" id="ARBA00022771"/>
    </source>
</evidence>
<dbReference type="Pfam" id="PF00642">
    <property type="entry name" value="zf-CCCH"/>
    <property type="match status" value="2"/>
</dbReference>
<dbReference type="GO" id="GO:0003729">
    <property type="term" value="F:mRNA binding"/>
    <property type="evidence" value="ECO:0007669"/>
    <property type="project" value="InterPro"/>
</dbReference>
<reference evidence="7 8" key="1">
    <citation type="journal article" date="2015" name="Genome Biol. Evol.">
        <title>Phylogenomic analyses indicate that early fungi evolved digesting cell walls of algal ancestors of land plants.</title>
        <authorList>
            <person name="Chang Y."/>
            <person name="Wang S."/>
            <person name="Sekimoto S."/>
            <person name="Aerts A.L."/>
            <person name="Choi C."/>
            <person name="Clum A."/>
            <person name="LaButti K.M."/>
            <person name="Lindquist E.A."/>
            <person name="Yee Ngan C."/>
            <person name="Ohm R.A."/>
            <person name="Salamov A.A."/>
            <person name="Grigoriev I.V."/>
            <person name="Spatafora J.W."/>
            <person name="Berbee M.L."/>
        </authorList>
    </citation>
    <scope>NUCLEOTIDE SEQUENCE [LARGE SCALE GENOMIC DNA]</scope>
    <source>
        <strain evidence="7 8">NRRL 1564</strain>
    </source>
</reference>
<dbReference type="AlphaFoldDB" id="A0A2G5BHE5"/>
<dbReference type="PROSITE" id="PS50103">
    <property type="entry name" value="ZF_C3H1"/>
    <property type="match status" value="2"/>
</dbReference>
<keyword evidence="3 5" id="KW-0863">Zinc-finger</keyword>
<organism evidence="7 8">
    <name type="scientific">Coemansia reversa (strain ATCC 12441 / NRRL 1564)</name>
    <dbReference type="NCBI Taxonomy" id="763665"/>
    <lineage>
        <taxon>Eukaryota</taxon>
        <taxon>Fungi</taxon>
        <taxon>Fungi incertae sedis</taxon>
        <taxon>Zoopagomycota</taxon>
        <taxon>Kickxellomycotina</taxon>
        <taxon>Kickxellomycetes</taxon>
        <taxon>Kickxellales</taxon>
        <taxon>Kickxellaceae</taxon>
        <taxon>Coemansia</taxon>
    </lineage>
</organism>
<evidence type="ECO:0000313" key="8">
    <source>
        <dbReference type="Proteomes" id="UP000242474"/>
    </source>
</evidence>
<evidence type="ECO:0000256" key="5">
    <source>
        <dbReference type="PROSITE-ProRule" id="PRU00723"/>
    </source>
</evidence>
<dbReference type="Gene3D" id="4.10.1000.10">
    <property type="entry name" value="Zinc finger, CCCH-type"/>
    <property type="match status" value="2"/>
</dbReference>